<feature type="non-terminal residue" evidence="1">
    <location>
        <position position="1"/>
    </location>
</feature>
<organism evidence="1 2">
    <name type="scientific">Pelobates cultripes</name>
    <name type="common">Western spadefoot toad</name>
    <dbReference type="NCBI Taxonomy" id="61616"/>
    <lineage>
        <taxon>Eukaryota</taxon>
        <taxon>Metazoa</taxon>
        <taxon>Chordata</taxon>
        <taxon>Craniata</taxon>
        <taxon>Vertebrata</taxon>
        <taxon>Euteleostomi</taxon>
        <taxon>Amphibia</taxon>
        <taxon>Batrachia</taxon>
        <taxon>Anura</taxon>
        <taxon>Pelobatoidea</taxon>
        <taxon>Pelobatidae</taxon>
        <taxon>Pelobates</taxon>
    </lineage>
</organism>
<protein>
    <submittedName>
        <fullName evidence="1">Uncharacterized protein</fullName>
    </submittedName>
</protein>
<accession>A0AAD1QYX3</accession>
<name>A0AAD1QYX3_PELCU</name>
<dbReference type="EMBL" id="OW240912">
    <property type="protein sequence ID" value="CAH2220483.1"/>
    <property type="molecule type" value="Genomic_DNA"/>
</dbReference>
<proteinExistence type="predicted"/>
<evidence type="ECO:0000313" key="2">
    <source>
        <dbReference type="Proteomes" id="UP001295444"/>
    </source>
</evidence>
<dbReference type="AlphaFoldDB" id="A0AAD1QYX3"/>
<sequence length="106" mass="12082">ATLKVWCLVRRTLQLSTTPSLLTQITHNTEVARGLSPSDMKGFRDLDWIYFHQWNDGPNLKTITTLLGEGAPTGLQKYRYNQIAHHFSSLPGSSESSHHIQEFLHH</sequence>
<gene>
    <name evidence="1" type="ORF">PECUL_23A051038</name>
</gene>
<evidence type="ECO:0000313" key="1">
    <source>
        <dbReference type="EMBL" id="CAH2220483.1"/>
    </source>
</evidence>
<dbReference type="Proteomes" id="UP001295444">
    <property type="component" value="Chromosome 01"/>
</dbReference>
<reference evidence="1" key="1">
    <citation type="submission" date="2022-03" db="EMBL/GenBank/DDBJ databases">
        <authorList>
            <person name="Alioto T."/>
            <person name="Alioto T."/>
            <person name="Gomez Garrido J."/>
        </authorList>
    </citation>
    <scope>NUCLEOTIDE SEQUENCE</scope>
</reference>
<keyword evidence="2" id="KW-1185">Reference proteome</keyword>